<dbReference type="FunFam" id="1.20.1070.10:FF:000024">
    <property type="entry name" value="Olfactory receptor"/>
    <property type="match status" value="1"/>
</dbReference>
<keyword evidence="10 13" id="KW-0675">Receptor</keyword>
<comment type="similarity">
    <text evidence="13">Belongs to the G-protein coupled receptor 1 family.</text>
</comment>
<dbReference type="InterPro" id="IPR052921">
    <property type="entry name" value="GPCR1_Superfamily_Member"/>
</dbReference>
<dbReference type="PANTHER" id="PTHR26451">
    <property type="entry name" value="G_PROTEIN_RECEP_F1_2 DOMAIN-CONTAINING PROTEIN"/>
    <property type="match status" value="1"/>
</dbReference>
<dbReference type="InterPro" id="IPR017452">
    <property type="entry name" value="GPCR_Rhodpsn_7TM"/>
</dbReference>
<proteinExistence type="inferred from homology"/>
<accession>A0A6P7JG62</accession>
<feature type="transmembrane region" description="Helical" evidence="14">
    <location>
        <begin position="238"/>
        <end position="260"/>
    </location>
</feature>
<dbReference type="InterPro" id="IPR000725">
    <property type="entry name" value="Olfact_rcpt"/>
</dbReference>
<dbReference type="Proteomes" id="UP000515145">
    <property type="component" value="Chromosome 13"/>
</dbReference>
<keyword evidence="7 13" id="KW-0297">G-protein coupled receptor</keyword>
<protein>
    <recommendedName>
        <fullName evidence="14">Olfactory receptor</fullName>
    </recommendedName>
</protein>
<dbReference type="OrthoDB" id="10254436at2759"/>
<keyword evidence="16" id="KW-1185">Reference proteome</keyword>
<dbReference type="InParanoid" id="A0A6P7JG62"/>
<feature type="transmembrane region" description="Helical" evidence="14">
    <location>
        <begin position="62"/>
        <end position="81"/>
    </location>
</feature>
<evidence type="ECO:0000256" key="13">
    <source>
        <dbReference type="RuleBase" id="RU000688"/>
    </source>
</evidence>
<evidence type="ECO:0000259" key="15">
    <source>
        <dbReference type="PROSITE" id="PS50262"/>
    </source>
</evidence>
<dbReference type="AlphaFoldDB" id="A0A6P7JG62"/>
<dbReference type="PRINTS" id="PR00245">
    <property type="entry name" value="OLFACTORYR"/>
</dbReference>
<evidence type="ECO:0000256" key="12">
    <source>
        <dbReference type="ARBA" id="ARBA00023224"/>
    </source>
</evidence>
<dbReference type="GeneID" id="114445156"/>
<evidence type="ECO:0000256" key="10">
    <source>
        <dbReference type="ARBA" id="ARBA00023170"/>
    </source>
</evidence>
<dbReference type="Gene3D" id="1.20.1070.10">
    <property type="entry name" value="Rhodopsin 7-helix transmembrane proteins"/>
    <property type="match status" value="1"/>
</dbReference>
<evidence type="ECO:0000256" key="1">
    <source>
        <dbReference type="ARBA" id="ARBA00004651"/>
    </source>
</evidence>
<evidence type="ECO:0000256" key="3">
    <source>
        <dbReference type="ARBA" id="ARBA00022606"/>
    </source>
</evidence>
<evidence type="ECO:0000256" key="8">
    <source>
        <dbReference type="ARBA" id="ARBA00023136"/>
    </source>
</evidence>
<keyword evidence="12 13" id="KW-0807">Transducer</keyword>
<feature type="transmembrane region" description="Helical" evidence="14">
    <location>
        <begin position="140"/>
        <end position="163"/>
    </location>
</feature>
<dbReference type="PRINTS" id="PR00237">
    <property type="entry name" value="GPCRRHODOPSN"/>
</dbReference>
<keyword evidence="9" id="KW-1015">Disulfide bond</keyword>
<name>A0A6P7JG62_9TELE</name>
<keyword evidence="8 14" id="KW-0472">Membrane</keyword>
<evidence type="ECO:0000256" key="5">
    <source>
        <dbReference type="ARBA" id="ARBA00022725"/>
    </source>
</evidence>
<feature type="transmembrane region" description="Helical" evidence="14">
    <location>
        <begin position="195"/>
        <end position="217"/>
    </location>
</feature>
<dbReference type="GO" id="GO:0005886">
    <property type="term" value="C:plasma membrane"/>
    <property type="evidence" value="ECO:0007669"/>
    <property type="project" value="UniProtKB-SubCell"/>
</dbReference>
<dbReference type="SUPFAM" id="SSF81321">
    <property type="entry name" value="Family A G protein-coupled receptor-like"/>
    <property type="match status" value="1"/>
</dbReference>
<gene>
    <name evidence="17" type="primary">LOC114445156</name>
</gene>
<organism evidence="16 17">
    <name type="scientific">Parambassis ranga</name>
    <name type="common">Indian glassy fish</name>
    <dbReference type="NCBI Taxonomy" id="210632"/>
    <lineage>
        <taxon>Eukaryota</taxon>
        <taxon>Metazoa</taxon>
        <taxon>Chordata</taxon>
        <taxon>Craniata</taxon>
        <taxon>Vertebrata</taxon>
        <taxon>Euteleostomi</taxon>
        <taxon>Actinopterygii</taxon>
        <taxon>Neopterygii</taxon>
        <taxon>Teleostei</taxon>
        <taxon>Neoteleostei</taxon>
        <taxon>Acanthomorphata</taxon>
        <taxon>Ovalentaria</taxon>
        <taxon>Ambassidae</taxon>
        <taxon>Parambassis</taxon>
    </lineage>
</organism>
<evidence type="ECO:0000256" key="14">
    <source>
        <dbReference type="RuleBase" id="RU363047"/>
    </source>
</evidence>
<keyword evidence="5 14" id="KW-0552">Olfaction</keyword>
<dbReference type="RefSeq" id="XP_028275917.1">
    <property type="nucleotide sequence ID" value="XM_028420116.1"/>
</dbReference>
<dbReference type="PANTHER" id="PTHR26451:SF854">
    <property type="entry name" value="ODORANT RECEPTOR-RELATED"/>
    <property type="match status" value="1"/>
</dbReference>
<evidence type="ECO:0000256" key="7">
    <source>
        <dbReference type="ARBA" id="ARBA00023040"/>
    </source>
</evidence>
<dbReference type="GO" id="GO:0004984">
    <property type="term" value="F:olfactory receptor activity"/>
    <property type="evidence" value="ECO:0007669"/>
    <property type="project" value="InterPro"/>
</dbReference>
<comment type="subcellular location">
    <subcellularLocation>
        <location evidence="1 14">Cell membrane</location>
        <topology evidence="1 14">Multi-pass membrane protein</topology>
    </subcellularLocation>
</comment>
<dbReference type="Pfam" id="PF13853">
    <property type="entry name" value="7tm_4"/>
    <property type="match status" value="1"/>
</dbReference>
<dbReference type="SMART" id="SM01381">
    <property type="entry name" value="7TM_GPCR_Srsx"/>
    <property type="match status" value="1"/>
</dbReference>
<dbReference type="InterPro" id="IPR000276">
    <property type="entry name" value="GPCR_Rhodpsn"/>
</dbReference>
<dbReference type="GO" id="GO:0004930">
    <property type="term" value="F:G protein-coupled receptor activity"/>
    <property type="evidence" value="ECO:0007669"/>
    <property type="project" value="UniProtKB-KW"/>
</dbReference>
<feature type="transmembrane region" description="Helical" evidence="14">
    <location>
        <begin position="272"/>
        <end position="291"/>
    </location>
</feature>
<feature type="transmembrane region" description="Helical" evidence="14">
    <location>
        <begin position="101"/>
        <end position="119"/>
    </location>
</feature>
<evidence type="ECO:0000256" key="2">
    <source>
        <dbReference type="ARBA" id="ARBA00022475"/>
    </source>
</evidence>
<dbReference type="GO" id="GO:0005549">
    <property type="term" value="F:odorant binding"/>
    <property type="evidence" value="ECO:0007669"/>
    <property type="project" value="TreeGrafter"/>
</dbReference>
<evidence type="ECO:0000313" key="16">
    <source>
        <dbReference type="Proteomes" id="UP000515145"/>
    </source>
</evidence>
<evidence type="ECO:0000256" key="11">
    <source>
        <dbReference type="ARBA" id="ARBA00023180"/>
    </source>
</evidence>
<keyword evidence="2 14" id="KW-1003">Cell membrane</keyword>
<dbReference type="PROSITE" id="PS50262">
    <property type="entry name" value="G_PROTEIN_RECEP_F1_2"/>
    <property type="match status" value="1"/>
</dbReference>
<evidence type="ECO:0000313" key="17">
    <source>
        <dbReference type="RefSeq" id="XP_028275917.1"/>
    </source>
</evidence>
<evidence type="ECO:0000256" key="9">
    <source>
        <dbReference type="ARBA" id="ARBA00023157"/>
    </source>
</evidence>
<evidence type="ECO:0000256" key="6">
    <source>
        <dbReference type="ARBA" id="ARBA00022989"/>
    </source>
</evidence>
<reference evidence="17" key="1">
    <citation type="submission" date="2025-08" db="UniProtKB">
        <authorList>
            <consortium name="RefSeq"/>
        </authorList>
    </citation>
    <scope>IDENTIFICATION</scope>
</reference>
<keyword evidence="6 14" id="KW-1133">Transmembrane helix</keyword>
<keyword evidence="11" id="KW-0325">Glycoprotein</keyword>
<sequence>METLYNTSSVLQLKGFNLSSEIVGPAFLFATLNYMIIVFCNLLLIITIVLNKSLHQPMYLILLNLPINDLIGSSALFPQVIKEILTNSGTFQYSACVTQAFFIHIYAAGSVLILTAMAYDRYIAICCPLQYNSIMTYGHIMRLITAVWVTSIFLIGVLFFLLLRLPRCRSEISHPYCDNPTLLTLVCSDKTINNIYGLLTVAVTQLIANGMVLYTYLQILVACFKSKQSDTKTKALQTCATHLTVFLLLECLGLFTIISYRLENISPHLRRFLGIMTLIFPPTLNPIIYGLKTKEIREKLLHFFKNKVFPRTHVF</sequence>
<keyword evidence="3 14" id="KW-0716">Sensory transduction</keyword>
<dbReference type="FunCoup" id="A0A6P7JG62">
    <property type="interactions" value="40"/>
</dbReference>
<feature type="transmembrane region" description="Helical" evidence="14">
    <location>
        <begin position="26"/>
        <end position="50"/>
    </location>
</feature>
<dbReference type="PROSITE" id="PS00237">
    <property type="entry name" value="G_PROTEIN_RECEP_F1_1"/>
    <property type="match status" value="1"/>
</dbReference>
<feature type="domain" description="G-protein coupled receptors family 1 profile" evidence="15">
    <location>
        <begin position="40"/>
        <end position="289"/>
    </location>
</feature>
<keyword evidence="4 13" id="KW-0812">Transmembrane</keyword>
<evidence type="ECO:0000256" key="4">
    <source>
        <dbReference type="ARBA" id="ARBA00022692"/>
    </source>
</evidence>